<dbReference type="Proteomes" id="UP000286113">
    <property type="component" value="Unassembled WGS sequence"/>
</dbReference>
<gene>
    <name evidence="3" type="ORF">DWX90_04545</name>
    <name evidence="2" type="ORF">ONT05_15550</name>
</gene>
<name>A0AA92TME5_9BACT</name>
<dbReference type="AlphaFoldDB" id="A0AA92TME5"/>
<evidence type="ECO:0000313" key="4">
    <source>
        <dbReference type="Proteomes" id="UP000286113"/>
    </source>
</evidence>
<sequence>MKKVLLVSLSMLVILPSIRFVANPLYAQQLIMGGQYDHPRDEGHVSRIPLPPIYITQEEHKIEFGVRYAGNMIEVMDDDMVLFITTIDANGCVNIPAKIIGTVKLVLLLEKSTYSANINLY</sequence>
<feature type="chain" id="PRO_5042788358" evidence="1">
    <location>
        <begin position="28"/>
        <end position="121"/>
    </location>
</feature>
<protein>
    <submittedName>
        <fullName evidence="3">Uncharacterized protein</fullName>
    </submittedName>
</protein>
<organism evidence="3 4">
    <name type="scientific">Segatella copri</name>
    <dbReference type="NCBI Taxonomy" id="165179"/>
    <lineage>
        <taxon>Bacteria</taxon>
        <taxon>Pseudomonadati</taxon>
        <taxon>Bacteroidota</taxon>
        <taxon>Bacteroidia</taxon>
        <taxon>Bacteroidales</taxon>
        <taxon>Prevotellaceae</taxon>
        <taxon>Segatella</taxon>
    </lineage>
</organism>
<dbReference type="EMBL" id="JAPDUS010000052">
    <property type="protein sequence ID" value="MCW4094933.1"/>
    <property type="molecule type" value="Genomic_DNA"/>
</dbReference>
<evidence type="ECO:0000313" key="2">
    <source>
        <dbReference type="EMBL" id="MCW4094933.1"/>
    </source>
</evidence>
<dbReference type="Proteomes" id="UP001209074">
    <property type="component" value="Unassembled WGS sequence"/>
</dbReference>
<reference evidence="3 4" key="1">
    <citation type="submission" date="2018-08" db="EMBL/GenBank/DDBJ databases">
        <title>A genome reference for cultivated species of the human gut microbiota.</title>
        <authorList>
            <person name="Zou Y."/>
            <person name="Xue W."/>
            <person name="Luo G."/>
        </authorList>
    </citation>
    <scope>NUCLEOTIDE SEQUENCE [LARGE SCALE GENOMIC DNA]</scope>
    <source>
        <strain evidence="3 4">AF22-1</strain>
    </source>
</reference>
<reference evidence="2" key="2">
    <citation type="submission" date="2022-11" db="EMBL/GenBank/DDBJ databases">
        <title>Genomic repertoires linked with pathogenic potency of arthritogenic Prevotella copri isolated from the gut of rheumatoid arthritis patients.</title>
        <authorList>
            <person name="Nii T."/>
            <person name="Maeda Y."/>
            <person name="Motooka D."/>
            <person name="Naito M."/>
            <person name="Matsumoto Y."/>
            <person name="Ogawa T."/>
            <person name="Oguro-Igashira E."/>
            <person name="Kishikawa T."/>
            <person name="Yamashita M."/>
            <person name="Koizumi S."/>
            <person name="Kurakawa T."/>
            <person name="Okumura R."/>
            <person name="Kayama H."/>
            <person name="Murakami M."/>
            <person name="Sakaguchi T."/>
            <person name="Das B."/>
            <person name="Nakamura S."/>
            <person name="Okada Y."/>
            <person name="Kumanogoh A."/>
            <person name="Takeda K."/>
        </authorList>
    </citation>
    <scope>NUCLEOTIDE SEQUENCE</scope>
    <source>
        <strain evidence="2">N016-13</strain>
    </source>
</reference>
<evidence type="ECO:0000313" key="3">
    <source>
        <dbReference type="EMBL" id="RGS47940.1"/>
    </source>
</evidence>
<accession>A0AA92TME5</accession>
<dbReference type="RefSeq" id="WP_151201728.1">
    <property type="nucleotide sequence ID" value="NZ_JAPDUQ010000003.1"/>
</dbReference>
<comment type="caution">
    <text evidence="3">The sequence shown here is derived from an EMBL/GenBank/DDBJ whole genome shotgun (WGS) entry which is preliminary data.</text>
</comment>
<evidence type="ECO:0000256" key="1">
    <source>
        <dbReference type="SAM" id="SignalP"/>
    </source>
</evidence>
<dbReference type="EMBL" id="QRVN01000006">
    <property type="protein sequence ID" value="RGS47940.1"/>
    <property type="molecule type" value="Genomic_DNA"/>
</dbReference>
<proteinExistence type="predicted"/>
<feature type="signal peptide" evidence="1">
    <location>
        <begin position="1"/>
        <end position="27"/>
    </location>
</feature>
<keyword evidence="1" id="KW-0732">Signal</keyword>